<evidence type="ECO:0000256" key="3">
    <source>
        <dbReference type="ARBA" id="ARBA00006047"/>
    </source>
</evidence>
<keyword evidence="12" id="KW-1185">Reference proteome</keyword>
<keyword evidence="5 10" id="KW-0328">Glycosyltransferase</keyword>
<gene>
    <name evidence="11" type="ORF">PPACK8108_LOCUS20120</name>
</gene>
<evidence type="ECO:0000256" key="8">
    <source>
        <dbReference type="ARBA" id="ARBA00023277"/>
    </source>
</evidence>
<dbReference type="EC" id="2.4.1.1" evidence="10"/>
<dbReference type="GO" id="GO:0005737">
    <property type="term" value="C:cytoplasm"/>
    <property type="evidence" value="ECO:0007669"/>
    <property type="project" value="TreeGrafter"/>
</dbReference>
<keyword evidence="6 10" id="KW-0808">Transferase</keyword>
<evidence type="ECO:0000256" key="6">
    <source>
        <dbReference type="ARBA" id="ARBA00022679"/>
    </source>
</evidence>
<comment type="similarity">
    <text evidence="3 10">Belongs to the glycogen phosphorylase family.</text>
</comment>
<evidence type="ECO:0000313" key="11">
    <source>
        <dbReference type="EMBL" id="CAH7685569.1"/>
    </source>
</evidence>
<reference evidence="11" key="1">
    <citation type="submission" date="2022-06" db="EMBL/GenBank/DDBJ databases">
        <authorList>
            <consortium name="SYNGENTA / RWTH Aachen University"/>
        </authorList>
    </citation>
    <scope>NUCLEOTIDE SEQUENCE</scope>
</reference>
<evidence type="ECO:0000256" key="5">
    <source>
        <dbReference type="ARBA" id="ARBA00022676"/>
    </source>
</evidence>
<dbReference type="GO" id="GO:0008184">
    <property type="term" value="F:glycogen phosphorylase activity"/>
    <property type="evidence" value="ECO:0007669"/>
    <property type="project" value="InterPro"/>
</dbReference>
<evidence type="ECO:0000256" key="9">
    <source>
        <dbReference type="PIRSR" id="PIRSR000460-1"/>
    </source>
</evidence>
<dbReference type="InterPro" id="IPR011833">
    <property type="entry name" value="Glycg_phsphrylas"/>
</dbReference>
<dbReference type="Proteomes" id="UP001153365">
    <property type="component" value="Unassembled WGS sequence"/>
</dbReference>
<dbReference type="GO" id="GO:0005980">
    <property type="term" value="P:glycogen catabolic process"/>
    <property type="evidence" value="ECO:0007669"/>
    <property type="project" value="TreeGrafter"/>
</dbReference>
<protein>
    <recommendedName>
        <fullName evidence="10">Alpha-1,4 glucan phosphorylase</fullName>
        <ecNumber evidence="10">2.4.1.1</ecNumber>
    </recommendedName>
</protein>
<evidence type="ECO:0000313" key="12">
    <source>
        <dbReference type="Proteomes" id="UP001153365"/>
    </source>
</evidence>
<dbReference type="PANTHER" id="PTHR11468:SF3">
    <property type="entry name" value="GLYCOGEN PHOSPHORYLASE, LIVER FORM"/>
    <property type="match status" value="1"/>
</dbReference>
<feature type="modified residue" description="N6-(pyridoxal phosphate)lysine" evidence="9">
    <location>
        <position position="674"/>
    </location>
</feature>
<keyword evidence="8 10" id="KW-0119">Carbohydrate metabolism</keyword>
<comment type="catalytic activity">
    <reaction evidence="1 10">
        <text>[(1-&gt;4)-alpha-D-glucosyl](n) + phosphate = [(1-&gt;4)-alpha-D-glucosyl](n-1) + alpha-D-glucose 1-phosphate</text>
        <dbReference type="Rhea" id="RHEA:41732"/>
        <dbReference type="Rhea" id="RHEA-COMP:9584"/>
        <dbReference type="Rhea" id="RHEA-COMP:9586"/>
        <dbReference type="ChEBI" id="CHEBI:15444"/>
        <dbReference type="ChEBI" id="CHEBI:43474"/>
        <dbReference type="ChEBI" id="CHEBI:58601"/>
        <dbReference type="EC" id="2.4.1.1"/>
    </reaction>
</comment>
<dbReference type="SUPFAM" id="SSF53756">
    <property type="entry name" value="UDP-Glycosyltransferase/glycogen phosphorylase"/>
    <property type="match status" value="1"/>
</dbReference>
<evidence type="ECO:0000256" key="7">
    <source>
        <dbReference type="ARBA" id="ARBA00022898"/>
    </source>
</evidence>
<dbReference type="FunFam" id="3.40.50.2000:FF:000003">
    <property type="entry name" value="Alpha-1,4 glucan phosphorylase"/>
    <property type="match status" value="1"/>
</dbReference>
<sequence>MSANISGAHKLILTFSDKASIQTSIVSHLQSSLARAAFNADQLAIYQATALSLRDRLLKSWNETQVFHTQKKPKRVYYLSLEFLMGRALDNALLNLGLKKEYSEAIEALGFRLEDLLEYERDAGLGNGGLGRLASCYMDSLSTTGIPAWGYGLRYQYGIFQQLLNERGQQLEVPDPWLDNSNPWEIPRLDTAVEVRFYGEAIRPAVGKSKGRWTGGQIVLAVPYDLPIPGFDTKNMNNIRLWSSKPKRAFDLNSFNSGDYDRAVQEAEEAENITRVLYPNDNFEAGKELRLKQQYFWCAASFSDIVRRFKKINAPWSEFPNHAAIQLNDTHPTICIVECMRVLCDEEELAWDDAWDITRATFGYTNHTVLPEALEKWSAPLMQRLLPRHMQIIYDINLFWLQRVEKAYSGDIGRLERMSLIQEGFPQYVRMANLAVIGSHKVNGVAELHSGLVKEMFQDFLEFLPDHFTNVTNGITPRRWLLQCNPALSNLITEVFEGSKDWLKDLYKLKGLEKFAKDPEFQRKFREIKLNNKQRLANYINETRGVKINSEALFDIQVKRIHEYKRQFMNILGCIYRYCKLRSMTPEEREKVVPRVSIFAGKAAPGYFIAKLVIQLINNVAKVVNNDKTIGDSFKVVFLPDYSVSLAELIVPASDISQHISTAGTEASGTSNMKFALNGGLLLGTVDGATVEIAEEVGDDQVFFFGNLAADVPNLRHENYYHGFNIVPELSEAIREIQAGTFGDPGELAPLISLITEGKDYYLINPDFQSYIKAQSMIDEAWVNKSDWTEKAILTTARMGKFSSDRCVTQYAEEM</sequence>
<dbReference type="GO" id="GO:0030170">
    <property type="term" value="F:pyridoxal phosphate binding"/>
    <property type="evidence" value="ECO:0007669"/>
    <property type="project" value="InterPro"/>
</dbReference>
<dbReference type="FunFam" id="3.40.50.2000:FF:000002">
    <property type="entry name" value="Alpha-1,4 glucan phosphorylase"/>
    <property type="match status" value="1"/>
</dbReference>
<keyword evidence="4" id="KW-0021">Allosteric enzyme</keyword>
<dbReference type="EMBL" id="CALTRL010005729">
    <property type="protein sequence ID" value="CAH7685569.1"/>
    <property type="molecule type" value="Genomic_DNA"/>
</dbReference>
<comment type="cofactor">
    <cofactor evidence="2 10">
        <name>pyridoxal 5'-phosphate</name>
        <dbReference type="ChEBI" id="CHEBI:597326"/>
    </cofactor>
</comment>
<dbReference type="CDD" id="cd04300">
    <property type="entry name" value="GT35_Glycogen_Phosphorylase"/>
    <property type="match status" value="1"/>
</dbReference>
<name>A0AAV0BEB4_PHAPC</name>
<evidence type="ECO:0000256" key="10">
    <source>
        <dbReference type="RuleBase" id="RU000587"/>
    </source>
</evidence>
<dbReference type="Pfam" id="PF00343">
    <property type="entry name" value="Phosphorylase"/>
    <property type="match status" value="1"/>
</dbReference>
<dbReference type="Gene3D" id="3.40.50.2000">
    <property type="entry name" value="Glycogen Phosphorylase B"/>
    <property type="match status" value="2"/>
</dbReference>
<accession>A0AAV0BEB4</accession>
<dbReference type="AlphaFoldDB" id="A0AAV0BEB4"/>
<comment type="function">
    <text evidence="10">Allosteric enzyme that catalyzes the rate-limiting step in glycogen catabolism, the phosphorolytic cleavage of glycogen to produce glucose-1-phosphate, and plays a central role in maintaining cellular and organismal glucose homeostasis.</text>
</comment>
<evidence type="ECO:0000256" key="2">
    <source>
        <dbReference type="ARBA" id="ARBA00001933"/>
    </source>
</evidence>
<dbReference type="InterPro" id="IPR035090">
    <property type="entry name" value="Pyridoxal_P_attach_site"/>
</dbReference>
<comment type="caution">
    <text evidence="11">The sequence shown here is derived from an EMBL/GenBank/DDBJ whole genome shotgun (WGS) entry which is preliminary data.</text>
</comment>
<dbReference type="InterPro" id="IPR000811">
    <property type="entry name" value="Glyco_trans_35"/>
</dbReference>
<evidence type="ECO:0000256" key="1">
    <source>
        <dbReference type="ARBA" id="ARBA00001275"/>
    </source>
</evidence>
<dbReference type="NCBIfam" id="TIGR02093">
    <property type="entry name" value="P_ylase"/>
    <property type="match status" value="1"/>
</dbReference>
<dbReference type="PIRSF" id="PIRSF000460">
    <property type="entry name" value="Pprylas_GlgP"/>
    <property type="match status" value="1"/>
</dbReference>
<dbReference type="PANTHER" id="PTHR11468">
    <property type="entry name" value="GLYCOGEN PHOSPHORYLASE"/>
    <property type="match status" value="1"/>
</dbReference>
<keyword evidence="7 9" id="KW-0663">Pyridoxal phosphate</keyword>
<dbReference type="PROSITE" id="PS00102">
    <property type="entry name" value="PHOSPHORYLASE"/>
    <property type="match status" value="1"/>
</dbReference>
<evidence type="ECO:0000256" key="4">
    <source>
        <dbReference type="ARBA" id="ARBA00022533"/>
    </source>
</evidence>
<organism evidence="11 12">
    <name type="scientific">Phakopsora pachyrhizi</name>
    <name type="common">Asian soybean rust disease fungus</name>
    <dbReference type="NCBI Taxonomy" id="170000"/>
    <lineage>
        <taxon>Eukaryota</taxon>
        <taxon>Fungi</taxon>
        <taxon>Dikarya</taxon>
        <taxon>Basidiomycota</taxon>
        <taxon>Pucciniomycotina</taxon>
        <taxon>Pucciniomycetes</taxon>
        <taxon>Pucciniales</taxon>
        <taxon>Phakopsoraceae</taxon>
        <taxon>Phakopsora</taxon>
    </lineage>
</organism>
<proteinExistence type="inferred from homology"/>